<dbReference type="InterPro" id="IPR007138">
    <property type="entry name" value="ABM_dom"/>
</dbReference>
<dbReference type="RefSeq" id="WP_085757327.1">
    <property type="nucleotide sequence ID" value="NZ_CP019343.1"/>
</dbReference>
<dbReference type="Proteomes" id="UP000193450">
    <property type="component" value="Chromosome"/>
</dbReference>
<dbReference type="OrthoDB" id="5185292at2"/>
<feature type="domain" description="ABM" evidence="1">
    <location>
        <begin position="2"/>
        <end position="101"/>
    </location>
</feature>
<sequence>MATLWCHIEINEGKEQDFEAVMKEMYRRTHAEEPNCVRYEYFRAAKPNKYYCLLSFTDTVAFWEHQASDYHEGFDFAAMIKSLEMEWVDPVEDGSPLIPTVSTDLPKGASDPVKGASELYTVVIQNWWLQHRKA</sequence>
<dbReference type="Gene3D" id="3.30.70.100">
    <property type="match status" value="1"/>
</dbReference>
<dbReference type="SUPFAM" id="SSF54909">
    <property type="entry name" value="Dimeric alpha+beta barrel"/>
    <property type="match status" value="1"/>
</dbReference>
<dbReference type="Pfam" id="PF03992">
    <property type="entry name" value="ABM"/>
    <property type="match status" value="1"/>
</dbReference>
<gene>
    <name evidence="2" type="ORF">BST96_03320</name>
</gene>
<dbReference type="AlphaFoldDB" id="A0A1X9N530"/>
<dbReference type="KEGG" id="osg:BST96_03320"/>
<dbReference type="EMBL" id="CP019343">
    <property type="protein sequence ID" value="ARN73220.1"/>
    <property type="molecule type" value="Genomic_DNA"/>
</dbReference>
<evidence type="ECO:0000259" key="1">
    <source>
        <dbReference type="PROSITE" id="PS51725"/>
    </source>
</evidence>
<organism evidence="2 3">
    <name type="scientific">Oceanicoccus sagamiensis</name>
    <dbReference type="NCBI Taxonomy" id="716816"/>
    <lineage>
        <taxon>Bacteria</taxon>
        <taxon>Pseudomonadati</taxon>
        <taxon>Pseudomonadota</taxon>
        <taxon>Gammaproteobacteria</taxon>
        <taxon>Cellvibrionales</taxon>
        <taxon>Spongiibacteraceae</taxon>
        <taxon>Oceanicoccus</taxon>
    </lineage>
</organism>
<protein>
    <recommendedName>
        <fullName evidence="1">ABM domain-containing protein</fullName>
    </recommendedName>
</protein>
<dbReference type="PROSITE" id="PS51725">
    <property type="entry name" value="ABM"/>
    <property type="match status" value="1"/>
</dbReference>
<dbReference type="STRING" id="716816.BST96_03320"/>
<accession>A0A1X9N530</accession>
<dbReference type="InterPro" id="IPR011008">
    <property type="entry name" value="Dimeric_a/b-barrel"/>
</dbReference>
<name>A0A1X9N530_9GAMM</name>
<keyword evidence="3" id="KW-1185">Reference proteome</keyword>
<proteinExistence type="predicted"/>
<evidence type="ECO:0000313" key="2">
    <source>
        <dbReference type="EMBL" id="ARN73220.1"/>
    </source>
</evidence>
<evidence type="ECO:0000313" key="3">
    <source>
        <dbReference type="Proteomes" id="UP000193450"/>
    </source>
</evidence>
<reference evidence="2 3" key="1">
    <citation type="submission" date="2016-11" db="EMBL/GenBank/DDBJ databases">
        <title>Trade-off between light-utilization and light-protection in marine flavobacteria.</title>
        <authorList>
            <person name="Kumagai Y."/>
        </authorList>
    </citation>
    <scope>NUCLEOTIDE SEQUENCE [LARGE SCALE GENOMIC DNA]</scope>
    <source>
        <strain evidence="2 3">NBRC 107125</strain>
    </source>
</reference>